<accession>A0A2I0W526</accession>
<reference evidence="7 8" key="1">
    <citation type="journal article" date="2016" name="Sci. Rep.">
        <title>The Dendrobium catenatum Lindl. genome sequence provides insights into polysaccharide synthase, floral development and adaptive evolution.</title>
        <authorList>
            <person name="Zhang G.Q."/>
            <person name="Xu Q."/>
            <person name="Bian C."/>
            <person name="Tsai W.C."/>
            <person name="Yeh C.M."/>
            <person name="Liu K.W."/>
            <person name="Yoshida K."/>
            <person name="Zhang L.S."/>
            <person name="Chang S.B."/>
            <person name="Chen F."/>
            <person name="Shi Y."/>
            <person name="Su Y.Y."/>
            <person name="Zhang Y.Q."/>
            <person name="Chen L.J."/>
            <person name="Yin Y."/>
            <person name="Lin M."/>
            <person name="Huang H."/>
            <person name="Deng H."/>
            <person name="Wang Z.W."/>
            <person name="Zhu S.L."/>
            <person name="Zhao X."/>
            <person name="Deng C."/>
            <person name="Niu S.C."/>
            <person name="Huang J."/>
            <person name="Wang M."/>
            <person name="Liu G.H."/>
            <person name="Yang H.J."/>
            <person name="Xiao X.J."/>
            <person name="Hsiao Y.Y."/>
            <person name="Wu W.L."/>
            <person name="Chen Y.Y."/>
            <person name="Mitsuda N."/>
            <person name="Ohme-Takagi M."/>
            <person name="Luo Y.B."/>
            <person name="Van de Peer Y."/>
            <person name="Liu Z.J."/>
        </authorList>
    </citation>
    <scope>NUCLEOTIDE SEQUENCE [LARGE SCALE GENOMIC DNA]</scope>
    <source>
        <tissue evidence="7">The whole plant</tissue>
    </source>
</reference>
<keyword evidence="8" id="KW-1185">Reference proteome</keyword>
<dbReference type="GO" id="GO:0055085">
    <property type="term" value="P:transmembrane transport"/>
    <property type="evidence" value="ECO:0007669"/>
    <property type="project" value="InterPro"/>
</dbReference>
<dbReference type="Pfam" id="PF00916">
    <property type="entry name" value="Sulfate_transp"/>
    <property type="match status" value="1"/>
</dbReference>
<keyword evidence="3 5" id="KW-1133">Transmembrane helix</keyword>
<protein>
    <submittedName>
        <fullName evidence="7">Sulfate transporter 1.2</fullName>
    </submittedName>
</protein>
<sequence length="202" mass="22547">MPSKKEVPPRKKFLKEFADGLKETFFADDPLKPYKDQPKSKKFMLGLQFLFPIFEWGRNYNLIKFKGDLIAGLTIASLCRSQDIEYAKLANLEPQHGLCSSFVPPLIYAFMGSSRDIVIGPVEVVSLLLGSLLQDELDPTNNKEEYLRLAFTATFFAGITQALLGFLRLGFLIDFLSHATIVGFMAGEPLLLAFSNSKVSLA</sequence>
<evidence type="ECO:0000313" key="8">
    <source>
        <dbReference type="Proteomes" id="UP000233837"/>
    </source>
</evidence>
<gene>
    <name evidence="7" type="primary">SULTR1:2</name>
    <name evidence="7" type="ORF">MA16_Dca012514</name>
</gene>
<dbReference type="PANTHER" id="PTHR11814">
    <property type="entry name" value="SULFATE TRANSPORTER"/>
    <property type="match status" value="1"/>
</dbReference>
<name>A0A2I0W526_9ASPA</name>
<dbReference type="STRING" id="906689.A0A2I0W526"/>
<evidence type="ECO:0000256" key="2">
    <source>
        <dbReference type="ARBA" id="ARBA00022692"/>
    </source>
</evidence>
<comment type="subcellular location">
    <subcellularLocation>
        <location evidence="1">Membrane</location>
        <topology evidence="1">Multi-pass membrane protein</topology>
    </subcellularLocation>
</comment>
<proteinExistence type="predicted"/>
<feature type="transmembrane region" description="Helical" evidence="5">
    <location>
        <begin position="149"/>
        <end position="169"/>
    </location>
</feature>
<reference evidence="7 8" key="2">
    <citation type="journal article" date="2017" name="Nature">
        <title>The Apostasia genome and the evolution of orchids.</title>
        <authorList>
            <person name="Zhang G.Q."/>
            <person name="Liu K.W."/>
            <person name="Li Z."/>
            <person name="Lohaus R."/>
            <person name="Hsiao Y.Y."/>
            <person name="Niu S.C."/>
            <person name="Wang J.Y."/>
            <person name="Lin Y.C."/>
            <person name="Xu Q."/>
            <person name="Chen L.J."/>
            <person name="Yoshida K."/>
            <person name="Fujiwara S."/>
            <person name="Wang Z.W."/>
            <person name="Zhang Y.Q."/>
            <person name="Mitsuda N."/>
            <person name="Wang M."/>
            <person name="Liu G.H."/>
            <person name="Pecoraro L."/>
            <person name="Huang H.X."/>
            <person name="Xiao X.J."/>
            <person name="Lin M."/>
            <person name="Wu X.Y."/>
            <person name="Wu W.L."/>
            <person name="Chen Y.Y."/>
            <person name="Chang S.B."/>
            <person name="Sakamoto S."/>
            <person name="Ohme-Takagi M."/>
            <person name="Yagi M."/>
            <person name="Zeng S.J."/>
            <person name="Shen C.Y."/>
            <person name="Yeh C.M."/>
            <person name="Luo Y.B."/>
            <person name="Tsai W.C."/>
            <person name="Van de Peer Y."/>
            <person name="Liu Z.J."/>
        </authorList>
    </citation>
    <scope>NUCLEOTIDE SEQUENCE [LARGE SCALE GENOMIC DNA]</scope>
    <source>
        <tissue evidence="7">The whole plant</tissue>
    </source>
</reference>
<evidence type="ECO:0000259" key="6">
    <source>
        <dbReference type="Pfam" id="PF00916"/>
    </source>
</evidence>
<evidence type="ECO:0000256" key="1">
    <source>
        <dbReference type="ARBA" id="ARBA00004141"/>
    </source>
</evidence>
<keyword evidence="4 5" id="KW-0472">Membrane</keyword>
<keyword evidence="2 5" id="KW-0812">Transmembrane</keyword>
<evidence type="ECO:0000256" key="5">
    <source>
        <dbReference type="SAM" id="Phobius"/>
    </source>
</evidence>
<dbReference type="InterPro" id="IPR001902">
    <property type="entry name" value="SLC26A/SulP_fam"/>
</dbReference>
<evidence type="ECO:0000256" key="3">
    <source>
        <dbReference type="ARBA" id="ARBA00022989"/>
    </source>
</evidence>
<dbReference type="Proteomes" id="UP000233837">
    <property type="component" value="Unassembled WGS sequence"/>
</dbReference>
<dbReference type="EMBL" id="KZ502911">
    <property type="protein sequence ID" value="PKU70761.1"/>
    <property type="molecule type" value="Genomic_DNA"/>
</dbReference>
<dbReference type="AlphaFoldDB" id="A0A2I0W526"/>
<dbReference type="GO" id="GO:0016020">
    <property type="term" value="C:membrane"/>
    <property type="evidence" value="ECO:0007669"/>
    <property type="project" value="UniProtKB-SubCell"/>
</dbReference>
<organism evidence="7 8">
    <name type="scientific">Dendrobium catenatum</name>
    <dbReference type="NCBI Taxonomy" id="906689"/>
    <lineage>
        <taxon>Eukaryota</taxon>
        <taxon>Viridiplantae</taxon>
        <taxon>Streptophyta</taxon>
        <taxon>Embryophyta</taxon>
        <taxon>Tracheophyta</taxon>
        <taxon>Spermatophyta</taxon>
        <taxon>Magnoliopsida</taxon>
        <taxon>Liliopsida</taxon>
        <taxon>Asparagales</taxon>
        <taxon>Orchidaceae</taxon>
        <taxon>Epidendroideae</taxon>
        <taxon>Malaxideae</taxon>
        <taxon>Dendrobiinae</taxon>
        <taxon>Dendrobium</taxon>
    </lineage>
</organism>
<dbReference type="InterPro" id="IPR011547">
    <property type="entry name" value="SLC26A/SulP_dom"/>
</dbReference>
<evidence type="ECO:0000256" key="4">
    <source>
        <dbReference type="ARBA" id="ARBA00023136"/>
    </source>
</evidence>
<feature type="transmembrane region" description="Helical" evidence="5">
    <location>
        <begin position="175"/>
        <end position="194"/>
    </location>
</feature>
<evidence type="ECO:0000313" key="7">
    <source>
        <dbReference type="EMBL" id="PKU70761.1"/>
    </source>
</evidence>
<feature type="domain" description="SLC26A/SulP transporter" evidence="6">
    <location>
        <begin position="65"/>
        <end position="198"/>
    </location>
</feature>